<accession>A0ABD1Z806</accession>
<name>A0ABD1Z806_9MARC</name>
<protein>
    <recommendedName>
        <fullName evidence="2">GAG-pre-integrase domain-containing protein</fullName>
    </recommendedName>
</protein>
<feature type="region of interest" description="Disordered" evidence="1">
    <location>
        <begin position="152"/>
        <end position="186"/>
    </location>
</feature>
<evidence type="ECO:0000313" key="3">
    <source>
        <dbReference type="EMBL" id="KAL2643840.1"/>
    </source>
</evidence>
<dbReference type="AlphaFoldDB" id="A0ABD1Z806"/>
<evidence type="ECO:0000259" key="2">
    <source>
        <dbReference type="Pfam" id="PF13976"/>
    </source>
</evidence>
<dbReference type="EMBL" id="JBHFFA010000002">
    <property type="protein sequence ID" value="KAL2643840.1"/>
    <property type="molecule type" value="Genomic_DNA"/>
</dbReference>
<organism evidence="3 4">
    <name type="scientific">Riccia fluitans</name>
    <dbReference type="NCBI Taxonomy" id="41844"/>
    <lineage>
        <taxon>Eukaryota</taxon>
        <taxon>Viridiplantae</taxon>
        <taxon>Streptophyta</taxon>
        <taxon>Embryophyta</taxon>
        <taxon>Marchantiophyta</taxon>
        <taxon>Marchantiopsida</taxon>
        <taxon>Marchantiidae</taxon>
        <taxon>Marchantiales</taxon>
        <taxon>Ricciaceae</taxon>
        <taxon>Riccia</taxon>
    </lineage>
</organism>
<keyword evidence="4" id="KW-1185">Reference proteome</keyword>
<gene>
    <name evidence="3" type="ORF">R1flu_011427</name>
</gene>
<dbReference type="Pfam" id="PF13976">
    <property type="entry name" value="gag_pre-integrs"/>
    <property type="match status" value="1"/>
</dbReference>
<sequence length="217" mass="24344">MAELWHRCLGHMSEKGMEVLRKEDLLSNLKSSKLDFCEHCVFGKHKQSAFGIGIHRSTNVLEYADSDVWGNLQFPHILERSTMSLSSMTTRDTCGCIFYTIGQIIEGGEKAQAPDIDKGESHPSRVEGEIIHDINHDTPPGDIPMVAEDVLESEEHVEEQEGVGRPVGRPPNDDQPESSMRRSSRVKGALERYGVWFPSDQVDEHDNEGDVVMLWTG</sequence>
<reference evidence="3 4" key="1">
    <citation type="submission" date="2024-09" db="EMBL/GenBank/DDBJ databases">
        <title>Chromosome-scale assembly of Riccia fluitans.</title>
        <authorList>
            <person name="Paukszto L."/>
            <person name="Sawicki J."/>
            <person name="Karawczyk K."/>
            <person name="Piernik-Szablinska J."/>
            <person name="Szczecinska M."/>
            <person name="Mazdziarz M."/>
        </authorList>
    </citation>
    <scope>NUCLEOTIDE SEQUENCE [LARGE SCALE GENOMIC DNA]</scope>
    <source>
        <strain evidence="3">Rf_01</strain>
        <tissue evidence="3">Aerial parts of the thallus</tissue>
    </source>
</reference>
<dbReference type="Proteomes" id="UP001605036">
    <property type="component" value="Unassembled WGS sequence"/>
</dbReference>
<evidence type="ECO:0000256" key="1">
    <source>
        <dbReference type="SAM" id="MobiDB-lite"/>
    </source>
</evidence>
<proteinExistence type="predicted"/>
<evidence type="ECO:0000313" key="4">
    <source>
        <dbReference type="Proteomes" id="UP001605036"/>
    </source>
</evidence>
<feature type="domain" description="GAG-pre-integrase" evidence="2">
    <location>
        <begin position="2"/>
        <end position="45"/>
    </location>
</feature>
<dbReference type="InterPro" id="IPR025724">
    <property type="entry name" value="GAG-pre-integrase_dom"/>
</dbReference>
<feature type="compositionally biased region" description="Acidic residues" evidence="1">
    <location>
        <begin position="152"/>
        <end position="161"/>
    </location>
</feature>
<comment type="caution">
    <text evidence="3">The sequence shown here is derived from an EMBL/GenBank/DDBJ whole genome shotgun (WGS) entry which is preliminary data.</text>
</comment>